<dbReference type="PANTHER" id="PTHR35765">
    <property type="entry name" value="OS05G0569200 PROTEIN"/>
    <property type="match status" value="1"/>
</dbReference>
<organism evidence="2 3">
    <name type="scientific">Rubus argutus</name>
    <name type="common">Southern blackberry</name>
    <dbReference type="NCBI Taxonomy" id="59490"/>
    <lineage>
        <taxon>Eukaryota</taxon>
        <taxon>Viridiplantae</taxon>
        <taxon>Streptophyta</taxon>
        <taxon>Embryophyta</taxon>
        <taxon>Tracheophyta</taxon>
        <taxon>Spermatophyta</taxon>
        <taxon>Magnoliopsida</taxon>
        <taxon>eudicotyledons</taxon>
        <taxon>Gunneridae</taxon>
        <taxon>Pentapetalae</taxon>
        <taxon>rosids</taxon>
        <taxon>fabids</taxon>
        <taxon>Rosales</taxon>
        <taxon>Rosaceae</taxon>
        <taxon>Rosoideae</taxon>
        <taxon>Rosoideae incertae sedis</taxon>
        <taxon>Rubus</taxon>
    </lineage>
</organism>
<feature type="region of interest" description="Disordered" evidence="1">
    <location>
        <begin position="279"/>
        <end position="302"/>
    </location>
</feature>
<dbReference type="PANTHER" id="PTHR35765:SF2">
    <property type="entry name" value="OS05G0569200 PROTEIN"/>
    <property type="match status" value="1"/>
</dbReference>
<dbReference type="AlphaFoldDB" id="A0AAW1W2Z8"/>
<accession>A0AAW1W2Z8</accession>
<name>A0AAW1W2Z8_RUBAR</name>
<dbReference type="InterPro" id="IPR021489">
    <property type="entry name" value="DUF3143"/>
</dbReference>
<evidence type="ECO:0000313" key="2">
    <source>
        <dbReference type="EMBL" id="KAK9914465.1"/>
    </source>
</evidence>
<sequence length="327" mass="37195">MSSISPDREPLVLGASHDLVLCCTIKCYHFDYFICNPYTTQWVALPPPHRHQTLGQVPIGFICEPFYNYYKKDSDQRGQTSKCGSSTSTIIDDGHGQLININIKYRYRVVRIHPTVPFDVTFHDYIDPSSKVKVEIFSSETVKDPTYKPKNYGDRQIKCLGVPGGGGGCLQLCLLEKLDNSLTVWELKEEEDLIVAPDGAEVWCSKEKRLVLNNMEERVDLMDFDPQEEGFLYLLLDGTRFVKINVRTRSLTQEIIDVAGNIRSGCFFPLRVDPRWPTPLPRLPHQRTTEGHPVSKTGPGNLERDMERRFSYALGREDIENAVRGGP</sequence>
<protein>
    <recommendedName>
        <fullName evidence="4">DUF295 domain-containing protein</fullName>
    </recommendedName>
</protein>
<evidence type="ECO:0008006" key="4">
    <source>
        <dbReference type="Google" id="ProtNLM"/>
    </source>
</evidence>
<dbReference type="Proteomes" id="UP001457282">
    <property type="component" value="Unassembled WGS sequence"/>
</dbReference>
<keyword evidence="3" id="KW-1185">Reference proteome</keyword>
<evidence type="ECO:0000256" key="1">
    <source>
        <dbReference type="SAM" id="MobiDB-lite"/>
    </source>
</evidence>
<gene>
    <name evidence="2" type="ORF">M0R45_038244</name>
</gene>
<comment type="caution">
    <text evidence="2">The sequence shown here is derived from an EMBL/GenBank/DDBJ whole genome shotgun (WGS) entry which is preliminary data.</text>
</comment>
<evidence type="ECO:0000313" key="3">
    <source>
        <dbReference type="Proteomes" id="UP001457282"/>
    </source>
</evidence>
<reference evidence="2 3" key="1">
    <citation type="journal article" date="2023" name="G3 (Bethesda)">
        <title>A chromosome-length genome assembly and annotation of blackberry (Rubus argutus, cv. 'Hillquist').</title>
        <authorList>
            <person name="Bruna T."/>
            <person name="Aryal R."/>
            <person name="Dudchenko O."/>
            <person name="Sargent D.J."/>
            <person name="Mead D."/>
            <person name="Buti M."/>
            <person name="Cavallini A."/>
            <person name="Hytonen T."/>
            <person name="Andres J."/>
            <person name="Pham M."/>
            <person name="Weisz D."/>
            <person name="Mascagni F."/>
            <person name="Usai G."/>
            <person name="Natali L."/>
            <person name="Bassil N."/>
            <person name="Fernandez G.E."/>
            <person name="Lomsadze A."/>
            <person name="Armour M."/>
            <person name="Olukolu B."/>
            <person name="Poorten T."/>
            <person name="Britton C."/>
            <person name="Davik J."/>
            <person name="Ashrafi H."/>
            <person name="Aiden E.L."/>
            <person name="Borodovsky M."/>
            <person name="Worthington M."/>
        </authorList>
    </citation>
    <scope>NUCLEOTIDE SEQUENCE [LARGE SCALE GENOMIC DNA]</scope>
    <source>
        <strain evidence="2">PI 553951</strain>
    </source>
</reference>
<proteinExistence type="predicted"/>
<dbReference type="EMBL" id="JBEDUW010000007">
    <property type="protein sequence ID" value="KAK9914465.1"/>
    <property type="molecule type" value="Genomic_DNA"/>
</dbReference>